<keyword evidence="17" id="KW-1185">Reference proteome</keyword>
<dbReference type="AlphaFoldDB" id="A0AAE1WUK2"/>
<evidence type="ECO:0000256" key="3">
    <source>
        <dbReference type="ARBA" id="ARBA00022679"/>
    </source>
</evidence>
<dbReference type="Pfam" id="PF07714">
    <property type="entry name" value="PK_Tyr_Ser-Thr"/>
    <property type="match status" value="1"/>
</dbReference>
<dbReference type="PROSITE" id="PS50011">
    <property type="entry name" value="PROTEIN_KINASE_DOM"/>
    <property type="match status" value="1"/>
</dbReference>
<organism evidence="16 17">
    <name type="scientific">Sesamum angolense</name>
    <dbReference type="NCBI Taxonomy" id="2727404"/>
    <lineage>
        <taxon>Eukaryota</taxon>
        <taxon>Viridiplantae</taxon>
        <taxon>Streptophyta</taxon>
        <taxon>Embryophyta</taxon>
        <taxon>Tracheophyta</taxon>
        <taxon>Spermatophyta</taxon>
        <taxon>Magnoliopsida</taxon>
        <taxon>eudicotyledons</taxon>
        <taxon>Gunneridae</taxon>
        <taxon>Pentapetalae</taxon>
        <taxon>asterids</taxon>
        <taxon>lamiids</taxon>
        <taxon>Lamiales</taxon>
        <taxon>Pedaliaceae</taxon>
        <taxon>Sesamum</taxon>
    </lineage>
</organism>
<evidence type="ECO:0000259" key="14">
    <source>
        <dbReference type="PROSITE" id="PS50011"/>
    </source>
</evidence>
<dbReference type="GO" id="GO:0005524">
    <property type="term" value="F:ATP binding"/>
    <property type="evidence" value="ECO:0007669"/>
    <property type="project" value="UniProtKB-UniRule"/>
</dbReference>
<dbReference type="InterPro" id="IPR052059">
    <property type="entry name" value="CR_Ser/Thr_kinase"/>
</dbReference>
<evidence type="ECO:0000259" key="15">
    <source>
        <dbReference type="PROSITE" id="PS51473"/>
    </source>
</evidence>
<dbReference type="InterPro" id="IPR011009">
    <property type="entry name" value="Kinase-like_dom_sf"/>
</dbReference>
<gene>
    <name evidence="16" type="ORF">Sango_1076700</name>
</gene>
<accession>A0AAE1WUK2</accession>
<proteinExistence type="predicted"/>
<dbReference type="InterPro" id="IPR002902">
    <property type="entry name" value="GNK2"/>
</dbReference>
<dbReference type="InterPro" id="IPR017441">
    <property type="entry name" value="Protein_kinase_ATP_BS"/>
</dbReference>
<evidence type="ECO:0000256" key="4">
    <source>
        <dbReference type="ARBA" id="ARBA00022729"/>
    </source>
</evidence>
<comment type="catalytic activity">
    <reaction evidence="11">
        <text>L-threonyl-[protein] + ATP = O-phospho-L-threonyl-[protein] + ADP + H(+)</text>
        <dbReference type="Rhea" id="RHEA:46608"/>
        <dbReference type="Rhea" id="RHEA-COMP:11060"/>
        <dbReference type="Rhea" id="RHEA-COMP:11605"/>
        <dbReference type="ChEBI" id="CHEBI:15378"/>
        <dbReference type="ChEBI" id="CHEBI:30013"/>
        <dbReference type="ChEBI" id="CHEBI:30616"/>
        <dbReference type="ChEBI" id="CHEBI:61977"/>
        <dbReference type="ChEBI" id="CHEBI:456216"/>
    </reaction>
</comment>
<reference evidence="16" key="2">
    <citation type="journal article" date="2024" name="Plant">
        <title>Genomic evolution and insights into agronomic trait innovations of Sesamum species.</title>
        <authorList>
            <person name="Miao H."/>
            <person name="Wang L."/>
            <person name="Qu L."/>
            <person name="Liu H."/>
            <person name="Sun Y."/>
            <person name="Le M."/>
            <person name="Wang Q."/>
            <person name="Wei S."/>
            <person name="Zheng Y."/>
            <person name="Lin W."/>
            <person name="Duan Y."/>
            <person name="Cao H."/>
            <person name="Xiong S."/>
            <person name="Wang X."/>
            <person name="Wei L."/>
            <person name="Li C."/>
            <person name="Ma Q."/>
            <person name="Ju M."/>
            <person name="Zhao R."/>
            <person name="Li G."/>
            <person name="Mu C."/>
            <person name="Tian Q."/>
            <person name="Mei H."/>
            <person name="Zhang T."/>
            <person name="Gao T."/>
            <person name="Zhang H."/>
        </authorList>
    </citation>
    <scope>NUCLEOTIDE SEQUENCE</scope>
    <source>
        <strain evidence="16">K16</strain>
    </source>
</reference>
<evidence type="ECO:0000256" key="12">
    <source>
        <dbReference type="PROSITE-ProRule" id="PRU10141"/>
    </source>
</evidence>
<protein>
    <submittedName>
        <fullName evidence="16">Cysteine-rich receptor-like protein kinase</fullName>
    </submittedName>
</protein>
<dbReference type="FunFam" id="3.30.200.20:FF:001208">
    <property type="entry name" value="Putative DUF26-domain receptor-like protein kinase family protein"/>
    <property type="match status" value="1"/>
</dbReference>
<dbReference type="EMBL" id="JACGWL010000006">
    <property type="protein sequence ID" value="KAK4399706.1"/>
    <property type="molecule type" value="Genomic_DNA"/>
</dbReference>
<evidence type="ECO:0000256" key="10">
    <source>
        <dbReference type="ARBA" id="ARBA00047558"/>
    </source>
</evidence>
<dbReference type="PROSITE" id="PS51473">
    <property type="entry name" value="GNK2"/>
    <property type="match status" value="2"/>
</dbReference>
<keyword evidence="3" id="KW-0808">Transferase</keyword>
<keyword evidence="13" id="KW-0472">Membrane</keyword>
<dbReference type="SUPFAM" id="SSF56112">
    <property type="entry name" value="Protein kinase-like (PK-like)"/>
    <property type="match status" value="1"/>
</dbReference>
<feature type="domain" description="Protein kinase" evidence="14">
    <location>
        <begin position="344"/>
        <end position="489"/>
    </location>
</feature>
<keyword evidence="5" id="KW-0677">Repeat</keyword>
<comment type="caution">
    <text evidence="16">The sequence shown here is derived from an EMBL/GenBank/DDBJ whole genome shotgun (WGS) entry which is preliminary data.</text>
</comment>
<feature type="binding site" evidence="12">
    <location>
        <position position="372"/>
    </location>
    <ligand>
        <name>ATP</name>
        <dbReference type="ChEBI" id="CHEBI:30616"/>
    </ligand>
</feature>
<evidence type="ECO:0000256" key="1">
    <source>
        <dbReference type="ARBA" id="ARBA00022527"/>
    </source>
</evidence>
<feature type="domain" description="Gnk2-homologous" evidence="15">
    <location>
        <begin position="73"/>
        <end position="174"/>
    </location>
</feature>
<dbReference type="GO" id="GO:0004674">
    <property type="term" value="F:protein serine/threonine kinase activity"/>
    <property type="evidence" value="ECO:0007669"/>
    <property type="project" value="UniProtKB-KW"/>
</dbReference>
<reference evidence="16" key="1">
    <citation type="submission" date="2020-06" db="EMBL/GenBank/DDBJ databases">
        <authorList>
            <person name="Li T."/>
            <person name="Hu X."/>
            <person name="Zhang T."/>
            <person name="Song X."/>
            <person name="Zhang H."/>
            <person name="Dai N."/>
            <person name="Sheng W."/>
            <person name="Hou X."/>
            <person name="Wei L."/>
        </authorList>
    </citation>
    <scope>NUCLEOTIDE SEQUENCE</scope>
    <source>
        <strain evidence="16">K16</strain>
        <tissue evidence="16">Leaf</tissue>
    </source>
</reference>
<evidence type="ECO:0000256" key="5">
    <source>
        <dbReference type="ARBA" id="ARBA00022737"/>
    </source>
</evidence>
<name>A0AAE1WUK2_9LAMI</name>
<dbReference type="InterPro" id="IPR038408">
    <property type="entry name" value="GNK2_sf"/>
</dbReference>
<dbReference type="FunFam" id="3.30.430.20:FF:000005">
    <property type="entry name" value="Cysteine-rich receptor-like protein kinase 2"/>
    <property type="match status" value="1"/>
</dbReference>
<feature type="transmembrane region" description="Helical" evidence="13">
    <location>
        <begin position="47"/>
        <end position="64"/>
    </location>
</feature>
<dbReference type="PANTHER" id="PTHR47973">
    <property type="entry name" value="CYSTEINE-RICH RECEPTOR-LIKE PROTEIN KINASE 3"/>
    <property type="match status" value="1"/>
</dbReference>
<evidence type="ECO:0000256" key="2">
    <source>
        <dbReference type="ARBA" id="ARBA00022553"/>
    </source>
</evidence>
<keyword evidence="7 16" id="KW-0418">Kinase</keyword>
<dbReference type="Gene3D" id="1.10.510.10">
    <property type="entry name" value="Transferase(Phosphotransferase) domain 1"/>
    <property type="match status" value="2"/>
</dbReference>
<keyword evidence="2" id="KW-0597">Phosphoprotein</keyword>
<sequence length="489" mass="54099">MIVVGRAFQRWKAYIERSSDVREKSDRKLGARKIEKIRKLIIMMKKAITSSSVMIIVLVILLLPDSLFAEPRAQTIKFICGTQLEHNTTIYVPNFVATMENISAQIRTSGFGIAVTGSGPDTNYGLAQCYGDLSLVDCVLCYAEARTVLPQCYPVNGGRIYLDGCFMRAENYSFFQEYTGPGDHAVCGNRTRQDSAFQASTRQALLQAVSAAPINNGYGRAQVAVAGTSNQSAYVLADCWRTINANACRACLENASASILRCLPSSEGRALNTGCFMRESYTNSSSNCQCSGCFDNRSRHWSLSVEEQNNSKKRKGNAEKLVKTLNDSSLNFKYSTLRKPLVRLKKANKLGQGGFGTVYKGVLPDGREIAVKRLFFNNKHRAADFYNEVNIISSVEHKNLVRLLGCSCSGPESLLVYEFMPNMSLDRFIFDSSKGKALNWEKRFEIIIGTAEGTFQEDKSHISTAIAGTLGYMAPEYLAHGQLTEKADV</sequence>
<evidence type="ECO:0000256" key="11">
    <source>
        <dbReference type="ARBA" id="ARBA00047951"/>
    </source>
</evidence>
<comment type="catalytic activity">
    <reaction evidence="10">
        <text>L-seryl-[protein] + ATP = O-phospho-L-seryl-[protein] + ADP + H(+)</text>
        <dbReference type="Rhea" id="RHEA:17989"/>
        <dbReference type="Rhea" id="RHEA-COMP:9863"/>
        <dbReference type="Rhea" id="RHEA-COMP:11604"/>
        <dbReference type="ChEBI" id="CHEBI:15378"/>
        <dbReference type="ChEBI" id="CHEBI:29999"/>
        <dbReference type="ChEBI" id="CHEBI:30616"/>
        <dbReference type="ChEBI" id="CHEBI:83421"/>
        <dbReference type="ChEBI" id="CHEBI:456216"/>
    </reaction>
</comment>
<evidence type="ECO:0000256" key="8">
    <source>
        <dbReference type="ARBA" id="ARBA00022840"/>
    </source>
</evidence>
<keyword evidence="1" id="KW-0723">Serine/threonine-protein kinase</keyword>
<keyword evidence="4" id="KW-0732">Signal</keyword>
<keyword evidence="6 12" id="KW-0547">Nucleotide-binding</keyword>
<evidence type="ECO:0000313" key="16">
    <source>
        <dbReference type="EMBL" id="KAK4399706.1"/>
    </source>
</evidence>
<dbReference type="InterPro" id="IPR000719">
    <property type="entry name" value="Prot_kinase_dom"/>
</dbReference>
<evidence type="ECO:0000256" key="9">
    <source>
        <dbReference type="ARBA" id="ARBA00023170"/>
    </source>
</evidence>
<dbReference type="Proteomes" id="UP001289374">
    <property type="component" value="Unassembled WGS sequence"/>
</dbReference>
<dbReference type="PROSITE" id="PS00107">
    <property type="entry name" value="PROTEIN_KINASE_ATP"/>
    <property type="match status" value="1"/>
</dbReference>
<evidence type="ECO:0000256" key="13">
    <source>
        <dbReference type="SAM" id="Phobius"/>
    </source>
</evidence>
<dbReference type="FunFam" id="3.30.430.20:FF:000015">
    <property type="entry name" value="Cysteine-rich receptor-like protein kinase 3"/>
    <property type="match status" value="1"/>
</dbReference>
<keyword evidence="13" id="KW-1133">Transmembrane helix</keyword>
<dbReference type="CDD" id="cd23509">
    <property type="entry name" value="Gnk2-like"/>
    <property type="match status" value="2"/>
</dbReference>
<evidence type="ECO:0000256" key="7">
    <source>
        <dbReference type="ARBA" id="ARBA00022777"/>
    </source>
</evidence>
<keyword evidence="13" id="KW-0812">Transmembrane</keyword>
<feature type="domain" description="Gnk2-homologous" evidence="15">
    <location>
        <begin position="179"/>
        <end position="284"/>
    </location>
</feature>
<evidence type="ECO:0000256" key="6">
    <source>
        <dbReference type="ARBA" id="ARBA00022741"/>
    </source>
</evidence>
<dbReference type="Gene3D" id="3.30.430.20">
    <property type="entry name" value="Gnk2 domain, C-X8-C-X2-C motif"/>
    <property type="match status" value="2"/>
</dbReference>
<evidence type="ECO:0000313" key="17">
    <source>
        <dbReference type="Proteomes" id="UP001289374"/>
    </source>
</evidence>
<keyword evidence="9 16" id="KW-0675">Receptor</keyword>
<dbReference type="Pfam" id="PF01657">
    <property type="entry name" value="Stress-antifung"/>
    <property type="match status" value="2"/>
</dbReference>
<dbReference type="InterPro" id="IPR001245">
    <property type="entry name" value="Ser-Thr/Tyr_kinase_cat_dom"/>
</dbReference>
<keyword evidence="8 12" id="KW-0067">ATP-binding</keyword>